<gene>
    <name evidence="2" type="ORF">ZT1E4_G12031</name>
</gene>
<proteinExistence type="predicted"/>
<dbReference type="EMBL" id="LT854272">
    <property type="protein sequence ID" value="SMR63308.1"/>
    <property type="molecule type" value="Genomic_DNA"/>
</dbReference>
<evidence type="ECO:0000313" key="3">
    <source>
        <dbReference type="Proteomes" id="UP000245764"/>
    </source>
</evidence>
<dbReference type="AlphaFoldDB" id="A0A2H1HC10"/>
<sequence>MTSQYDIPDPNTGLYHHQSQQPEPFQSQSQSQSQPFEPFESFDDDNVDPQFKDTASQAIYESSLLSQTTNTNSAAVNKGTRAPPVLWTKAMELHLMNEWKRRIEINEHTDQNLKPAGRAHLVKQLPAMAKDRGMPGASVSFEHLLAFVTLPQRS</sequence>
<protein>
    <submittedName>
        <fullName evidence="2">Uncharacterized protein</fullName>
    </submittedName>
</protein>
<dbReference type="Proteomes" id="UP000245764">
    <property type="component" value="Chromosome 21"/>
</dbReference>
<evidence type="ECO:0000256" key="1">
    <source>
        <dbReference type="SAM" id="MobiDB-lite"/>
    </source>
</evidence>
<name>A0A2H1HC10_ZYMTR</name>
<reference evidence="3" key="1">
    <citation type="submission" date="2017-05" db="EMBL/GenBank/DDBJ databases">
        <authorList>
            <person name="Song R."/>
            <person name="Chenine A.L."/>
            <person name="Ruprecht R.M."/>
        </authorList>
    </citation>
    <scope>NUCLEOTIDE SEQUENCE [LARGE SCALE GENOMIC DNA]</scope>
</reference>
<evidence type="ECO:0000313" key="2">
    <source>
        <dbReference type="EMBL" id="SMR63308.1"/>
    </source>
</evidence>
<organism evidence="2 3">
    <name type="scientific">Zymoseptoria tritici ST99CH_1E4</name>
    <dbReference type="NCBI Taxonomy" id="1276532"/>
    <lineage>
        <taxon>Eukaryota</taxon>
        <taxon>Fungi</taxon>
        <taxon>Dikarya</taxon>
        <taxon>Ascomycota</taxon>
        <taxon>Pezizomycotina</taxon>
        <taxon>Dothideomycetes</taxon>
        <taxon>Dothideomycetidae</taxon>
        <taxon>Mycosphaerellales</taxon>
        <taxon>Mycosphaerellaceae</taxon>
        <taxon>Zymoseptoria</taxon>
    </lineage>
</organism>
<accession>A0A2H1HC10</accession>
<feature type="region of interest" description="Disordered" evidence="1">
    <location>
        <begin position="1"/>
        <end position="53"/>
    </location>
</feature>
<feature type="compositionally biased region" description="Low complexity" evidence="1">
    <location>
        <begin position="18"/>
        <end position="39"/>
    </location>
</feature>